<dbReference type="InterPro" id="IPR041470">
    <property type="entry name" value="GCP_N"/>
</dbReference>
<dbReference type="GO" id="GO:0005816">
    <property type="term" value="C:spindle pole body"/>
    <property type="evidence" value="ECO:0007669"/>
    <property type="project" value="UniProtKB-ARBA"/>
</dbReference>
<dbReference type="GO" id="GO:0031122">
    <property type="term" value="P:cytoplasmic microtubule organization"/>
    <property type="evidence" value="ECO:0007669"/>
    <property type="project" value="TreeGrafter"/>
</dbReference>
<dbReference type="GO" id="GO:0000930">
    <property type="term" value="C:gamma-tubulin complex"/>
    <property type="evidence" value="ECO:0007669"/>
    <property type="project" value="TreeGrafter"/>
</dbReference>
<evidence type="ECO:0000313" key="10">
    <source>
        <dbReference type="Proteomes" id="UP001302812"/>
    </source>
</evidence>
<dbReference type="RefSeq" id="XP_064669740.1">
    <property type="nucleotide sequence ID" value="XM_064818821.1"/>
</dbReference>
<evidence type="ECO:0000259" key="8">
    <source>
        <dbReference type="Pfam" id="PF17681"/>
    </source>
</evidence>
<keyword evidence="2 5" id="KW-0963">Cytoplasm</keyword>
<protein>
    <recommendedName>
        <fullName evidence="5">Spindle pole body component</fullName>
    </recommendedName>
</protein>
<name>A0AAN6TD60_9PEZI</name>
<evidence type="ECO:0000256" key="4">
    <source>
        <dbReference type="ARBA" id="ARBA00023212"/>
    </source>
</evidence>
<dbReference type="GO" id="GO:0043015">
    <property type="term" value="F:gamma-tubulin binding"/>
    <property type="evidence" value="ECO:0007669"/>
    <property type="project" value="InterPro"/>
</dbReference>
<keyword evidence="10" id="KW-1185">Reference proteome</keyword>
<organism evidence="9 10">
    <name type="scientific">Canariomyces notabilis</name>
    <dbReference type="NCBI Taxonomy" id="2074819"/>
    <lineage>
        <taxon>Eukaryota</taxon>
        <taxon>Fungi</taxon>
        <taxon>Dikarya</taxon>
        <taxon>Ascomycota</taxon>
        <taxon>Pezizomycotina</taxon>
        <taxon>Sordariomycetes</taxon>
        <taxon>Sordariomycetidae</taxon>
        <taxon>Sordariales</taxon>
        <taxon>Chaetomiaceae</taxon>
        <taxon>Canariomyces</taxon>
    </lineage>
</organism>
<dbReference type="Gene3D" id="1.20.120.1900">
    <property type="entry name" value="Gamma-tubulin complex, C-terminal domain"/>
    <property type="match status" value="1"/>
</dbReference>
<dbReference type="Pfam" id="PF17681">
    <property type="entry name" value="GCP_N_terminal"/>
    <property type="match status" value="1"/>
</dbReference>
<comment type="subcellular location">
    <subcellularLocation>
        <location evidence="5">Cytoplasm</location>
        <location evidence="5">Cytoskeleton</location>
        <location evidence="5">Microtubule organizing center</location>
    </subcellularLocation>
</comment>
<dbReference type="GO" id="GO:0005874">
    <property type="term" value="C:microtubule"/>
    <property type="evidence" value="ECO:0007669"/>
    <property type="project" value="UniProtKB-KW"/>
</dbReference>
<dbReference type="EMBL" id="MU853343">
    <property type="protein sequence ID" value="KAK4112170.1"/>
    <property type="molecule type" value="Genomic_DNA"/>
</dbReference>
<keyword evidence="3 5" id="KW-0493">Microtubule</keyword>
<comment type="caution">
    <text evidence="9">The sequence shown here is derived from an EMBL/GenBank/DDBJ whole genome shotgun (WGS) entry which is preliminary data.</text>
</comment>
<dbReference type="InterPro" id="IPR040457">
    <property type="entry name" value="GCP_C"/>
</dbReference>
<dbReference type="GeneID" id="89942947"/>
<dbReference type="Pfam" id="PF04130">
    <property type="entry name" value="GCP_C_terminal"/>
    <property type="match status" value="1"/>
</dbReference>
<reference evidence="9" key="2">
    <citation type="submission" date="2023-05" db="EMBL/GenBank/DDBJ databases">
        <authorList>
            <consortium name="Lawrence Berkeley National Laboratory"/>
            <person name="Steindorff A."/>
            <person name="Hensen N."/>
            <person name="Bonometti L."/>
            <person name="Westerberg I."/>
            <person name="Brannstrom I.O."/>
            <person name="Guillou S."/>
            <person name="Cros-Aarteil S."/>
            <person name="Calhoun S."/>
            <person name="Haridas S."/>
            <person name="Kuo A."/>
            <person name="Mondo S."/>
            <person name="Pangilinan J."/>
            <person name="Riley R."/>
            <person name="Labutti K."/>
            <person name="Andreopoulos B."/>
            <person name="Lipzen A."/>
            <person name="Chen C."/>
            <person name="Yanf M."/>
            <person name="Daum C."/>
            <person name="Ng V."/>
            <person name="Clum A."/>
            <person name="Ohm R."/>
            <person name="Martin F."/>
            <person name="Silar P."/>
            <person name="Natvig D."/>
            <person name="Lalanne C."/>
            <person name="Gautier V."/>
            <person name="Ament-Velasquez S.L."/>
            <person name="Kruys A."/>
            <person name="Hutchinson M.I."/>
            <person name="Powell A.J."/>
            <person name="Barry K."/>
            <person name="Miller A.N."/>
            <person name="Grigoriev I.V."/>
            <person name="Debuchy R."/>
            <person name="Gladieux P."/>
            <person name="Thoren M.H."/>
            <person name="Johannesson H."/>
        </authorList>
    </citation>
    <scope>NUCLEOTIDE SEQUENCE</scope>
    <source>
        <strain evidence="9">CBS 508.74</strain>
    </source>
</reference>
<dbReference type="InterPro" id="IPR007259">
    <property type="entry name" value="GCP"/>
</dbReference>
<dbReference type="InterPro" id="IPR042241">
    <property type="entry name" value="GCP_C_sf"/>
</dbReference>
<feature type="domain" description="Gamma tubulin complex component C-terminal" evidence="7">
    <location>
        <begin position="590"/>
        <end position="983"/>
    </location>
</feature>
<accession>A0AAN6TD60</accession>
<sequence>MAGGEDPSDLFAVPDFWRSSSWLKQSLNEVNRGNPLFALDGLGTINLEASQSLIPSLDARPAAGGIEDEDGVLFKLPPLFKEPSHQEIKLPCEPRSETLEDEPGPLPSPDDEDIWLSPDHGLGTHFEFQTWEAFDQTEQGPYSPLFVSEVGPAAFDSLLASRNETGDALPDVLDAALYCACLLSLALGRSSILFSWDSNKNSFVKTAPYLRISGLSLDMVKAIDKLCADCGNSARHLQAFAEATYSAASTPTRIALAGFIERLVLVVRFELSIRGRDVRSILQLQSAVQPAQSVLSYFKRLVRKLAQQNSDEEILSCLFQEAQDSEYRDGLLRAATREMLRVISKPWVGFVEEWIGLRAEGGIPITKKGPGKGFIKVTDKVWVDDQGFELQEAEYFLEESKMPTFIPEDMAQTIFETGRNARFLREYHPDHPLSRPDLISSTKPPRLEWKFEWDAISKLEARAIEYRNALSRAIEVDPAAMQQKTQGQAESKPGVPELGCFGKTEAQLEANIISSMRQLDQPLENLGAQDGFSQLLQNQLYQTVDLTKEADDLSPHWTLVPLLSFGPVIEAQSRLINRECMKLLFSSHHLRVHIDALRQYFLLGNGLLCSRLSHALFDPNLSTAERKAGVALGTDAGGVMGLRLGGRKTWPPASSELRLALMGVLTDCYQPPPPPPFLAQLKTHPAQGGKPDTNSSDTDTNTNSLPGDMSFAIRKLSQEEIERCMSDPDALEALDFLRLSYKPPPPLRPVMVPALLVKYDRVFKLLLRLLRMLYVANDLAQMDPRDLGADSSDGTSSTSHCCRTRFGIEARHFIRQVASYFFERGIEAVWAPFERWLDQVQREVEGGLPATAAADSNVDASDDAATAAEAGMYCSPDVLRDRQEQALDEIMGVLLLRKRQAPVMGLLEEIFGEVLRHGFDVDHEAERRQEQEMYKQFRRRVEVFITVCRGLGEKKMAGSTGIGGGADNPVEQLLLMLDMSGFYEGRRKG</sequence>
<dbReference type="PANTHER" id="PTHR19302:SF70">
    <property type="entry name" value="GAMMA-TUBULIN COMPLEX COMPONENT 6"/>
    <property type="match status" value="1"/>
</dbReference>
<dbReference type="GO" id="GO:0051321">
    <property type="term" value="P:meiotic cell cycle"/>
    <property type="evidence" value="ECO:0007669"/>
    <property type="project" value="TreeGrafter"/>
</dbReference>
<evidence type="ECO:0000256" key="6">
    <source>
        <dbReference type="SAM" id="MobiDB-lite"/>
    </source>
</evidence>
<evidence type="ECO:0000256" key="1">
    <source>
        <dbReference type="ARBA" id="ARBA00010337"/>
    </source>
</evidence>
<dbReference type="GO" id="GO:0007020">
    <property type="term" value="P:microtubule nucleation"/>
    <property type="evidence" value="ECO:0007669"/>
    <property type="project" value="InterPro"/>
</dbReference>
<dbReference type="PANTHER" id="PTHR19302">
    <property type="entry name" value="GAMMA TUBULIN COMPLEX PROTEIN"/>
    <property type="match status" value="1"/>
</dbReference>
<reference evidence="9" key="1">
    <citation type="journal article" date="2023" name="Mol. Phylogenet. Evol.">
        <title>Genome-scale phylogeny and comparative genomics of the fungal order Sordariales.</title>
        <authorList>
            <person name="Hensen N."/>
            <person name="Bonometti L."/>
            <person name="Westerberg I."/>
            <person name="Brannstrom I.O."/>
            <person name="Guillou S."/>
            <person name="Cros-Aarteil S."/>
            <person name="Calhoun S."/>
            <person name="Haridas S."/>
            <person name="Kuo A."/>
            <person name="Mondo S."/>
            <person name="Pangilinan J."/>
            <person name="Riley R."/>
            <person name="LaButti K."/>
            <person name="Andreopoulos B."/>
            <person name="Lipzen A."/>
            <person name="Chen C."/>
            <person name="Yan M."/>
            <person name="Daum C."/>
            <person name="Ng V."/>
            <person name="Clum A."/>
            <person name="Steindorff A."/>
            <person name="Ohm R.A."/>
            <person name="Martin F."/>
            <person name="Silar P."/>
            <person name="Natvig D.O."/>
            <person name="Lalanne C."/>
            <person name="Gautier V."/>
            <person name="Ament-Velasquez S.L."/>
            <person name="Kruys A."/>
            <person name="Hutchinson M.I."/>
            <person name="Powell A.J."/>
            <person name="Barry K."/>
            <person name="Miller A.N."/>
            <person name="Grigoriev I.V."/>
            <person name="Debuchy R."/>
            <person name="Gladieux P."/>
            <person name="Hiltunen Thoren M."/>
            <person name="Johannesson H."/>
        </authorList>
    </citation>
    <scope>NUCLEOTIDE SEQUENCE</scope>
    <source>
        <strain evidence="9">CBS 508.74</strain>
    </source>
</reference>
<comment type="similarity">
    <text evidence="1 5">Belongs to the TUBGCP family.</text>
</comment>
<dbReference type="GO" id="GO:0051225">
    <property type="term" value="P:spindle assembly"/>
    <property type="evidence" value="ECO:0007669"/>
    <property type="project" value="TreeGrafter"/>
</dbReference>
<dbReference type="Proteomes" id="UP001302812">
    <property type="component" value="Unassembled WGS sequence"/>
</dbReference>
<proteinExistence type="inferred from homology"/>
<dbReference type="GO" id="GO:0000922">
    <property type="term" value="C:spindle pole"/>
    <property type="evidence" value="ECO:0007669"/>
    <property type="project" value="InterPro"/>
</dbReference>
<evidence type="ECO:0000256" key="3">
    <source>
        <dbReference type="ARBA" id="ARBA00022701"/>
    </source>
</evidence>
<dbReference type="GO" id="GO:0000278">
    <property type="term" value="P:mitotic cell cycle"/>
    <property type="evidence" value="ECO:0007669"/>
    <property type="project" value="TreeGrafter"/>
</dbReference>
<feature type="region of interest" description="Disordered" evidence="6">
    <location>
        <begin position="677"/>
        <end position="708"/>
    </location>
</feature>
<evidence type="ECO:0000256" key="2">
    <source>
        <dbReference type="ARBA" id="ARBA00022490"/>
    </source>
</evidence>
<feature type="compositionally biased region" description="Low complexity" evidence="6">
    <location>
        <begin position="692"/>
        <end position="704"/>
    </location>
</feature>
<keyword evidence="4 5" id="KW-0206">Cytoskeleton</keyword>
<evidence type="ECO:0000256" key="5">
    <source>
        <dbReference type="RuleBase" id="RU363050"/>
    </source>
</evidence>
<evidence type="ECO:0000259" key="7">
    <source>
        <dbReference type="Pfam" id="PF04130"/>
    </source>
</evidence>
<evidence type="ECO:0000313" key="9">
    <source>
        <dbReference type="EMBL" id="KAK4112170.1"/>
    </source>
</evidence>
<dbReference type="GO" id="GO:0051011">
    <property type="term" value="F:microtubule minus-end binding"/>
    <property type="evidence" value="ECO:0007669"/>
    <property type="project" value="TreeGrafter"/>
</dbReference>
<feature type="domain" description="Gamma tubulin complex component protein N-terminal" evidence="8">
    <location>
        <begin position="182"/>
        <end position="585"/>
    </location>
</feature>
<gene>
    <name evidence="9" type="ORF">N656DRAFT_837210</name>
</gene>
<dbReference type="AlphaFoldDB" id="A0AAN6TD60"/>